<dbReference type="GO" id="GO:0016874">
    <property type="term" value="F:ligase activity"/>
    <property type="evidence" value="ECO:0007669"/>
    <property type="project" value="UniProtKB-KW"/>
</dbReference>
<evidence type="ECO:0000256" key="2">
    <source>
        <dbReference type="ARBA" id="ARBA00006205"/>
    </source>
</evidence>
<dbReference type="AlphaFoldDB" id="A0AAN1WL63"/>
<reference evidence="10 11" key="1">
    <citation type="journal article" date="2022" name="IScience">
        <title>An ultrasensitive nanofiber-based assay for enzymatic hydrolysis and deep-sea microbial degradation of cellulose.</title>
        <authorList>
            <person name="Tsudome M."/>
            <person name="Tachioka M."/>
            <person name="Miyazaki M."/>
            <person name="Uchimura K."/>
            <person name="Tsuda M."/>
            <person name="Takaki Y."/>
            <person name="Deguchi S."/>
        </authorList>
    </citation>
    <scope>NUCLEOTIDE SEQUENCE [LARGE SCALE GENOMIC DNA]</scope>
    <source>
        <strain evidence="10 11">GE09</strain>
    </source>
</reference>
<dbReference type="InterPro" id="IPR011698">
    <property type="entry name" value="GATase_3"/>
</dbReference>
<accession>A0AAN1WL63</accession>
<dbReference type="PROSITE" id="PS51274">
    <property type="entry name" value="GATASE_COBBQ"/>
    <property type="match status" value="1"/>
</dbReference>
<dbReference type="InterPro" id="IPR029062">
    <property type="entry name" value="Class_I_gatase-like"/>
</dbReference>
<dbReference type="NCBIfam" id="NF001989">
    <property type="entry name" value="PRK00784.1"/>
    <property type="match status" value="1"/>
</dbReference>
<comment type="function">
    <text evidence="6 7">Catalyzes amidations at positions B, D, E, and G on adenosylcobyrinic A,C-diamide. NH(2) groups are provided by glutamine, and one molecule of ATP is hydrogenolyzed for each amidation.</text>
</comment>
<dbReference type="RefSeq" id="WP_236984875.1">
    <property type="nucleotide sequence ID" value="NZ_AP023086.1"/>
</dbReference>
<dbReference type="KEGG" id="marq:MARGE09_P3811"/>
<dbReference type="EMBL" id="AP023086">
    <property type="protein sequence ID" value="BCD99609.1"/>
    <property type="molecule type" value="Genomic_DNA"/>
</dbReference>
<evidence type="ECO:0000256" key="6">
    <source>
        <dbReference type="ARBA" id="ARBA00025166"/>
    </source>
</evidence>
<evidence type="ECO:0000256" key="3">
    <source>
        <dbReference type="ARBA" id="ARBA00019833"/>
    </source>
</evidence>
<evidence type="ECO:0000259" key="8">
    <source>
        <dbReference type="Pfam" id="PF01656"/>
    </source>
</evidence>
<evidence type="ECO:0000313" key="11">
    <source>
        <dbReference type="Proteomes" id="UP001320119"/>
    </source>
</evidence>
<dbReference type="Proteomes" id="UP001320119">
    <property type="component" value="Chromosome"/>
</dbReference>
<dbReference type="InterPro" id="IPR002586">
    <property type="entry name" value="CobQ/CobB/MinD/ParA_Nub-bd_dom"/>
</dbReference>
<dbReference type="PANTHER" id="PTHR21343:SF1">
    <property type="entry name" value="COBYRIC ACID SYNTHASE"/>
    <property type="match status" value="1"/>
</dbReference>
<dbReference type="SUPFAM" id="SSF52540">
    <property type="entry name" value="P-loop containing nucleoside triphosphate hydrolases"/>
    <property type="match status" value="1"/>
</dbReference>
<dbReference type="PANTHER" id="PTHR21343">
    <property type="entry name" value="DETHIOBIOTIN SYNTHETASE"/>
    <property type="match status" value="1"/>
</dbReference>
<proteinExistence type="inferred from homology"/>
<evidence type="ECO:0000256" key="1">
    <source>
        <dbReference type="ARBA" id="ARBA00004953"/>
    </source>
</evidence>
<keyword evidence="11" id="KW-1185">Reference proteome</keyword>
<dbReference type="Pfam" id="PF01656">
    <property type="entry name" value="CbiA"/>
    <property type="match status" value="1"/>
</dbReference>
<dbReference type="InterPro" id="IPR033949">
    <property type="entry name" value="CobQ_GATase1"/>
</dbReference>
<dbReference type="NCBIfam" id="TIGR00313">
    <property type="entry name" value="cobQ"/>
    <property type="match status" value="1"/>
</dbReference>
<sequence>MKSPHTLMVQGTTSDAGKSLLVAAIGRILYRHGVSVAPFKPQNMALNSAATAEGGEIGRAQAVQALACGLAPHVDMNPVLLKPNSNTGAQVIVLGKAQGNLEAWGYHHKKPSLLPIVLEAHQRLAAQYRAVIVEGAGSPAEINLRQGDIANMGFAEAADCPVVIVADIDRGGVYAHLYGTYECLSETEKARVKGFIINKFRGDETLLKPANDWLLEKTGKPILAVIPYIQELYIEAEDSIDTQQFNAGDNAVNISVIVYPRISNHTDFDALRLHPNVNLTYVRTPEELGACDLLILPGSKNVQDDLAWLRDKSWEPIIQKHLRYGGRVMGICGGYQMLGTALSDPTGVEGIAGGSSKGLGLLDLNTALQPQKTLRNVAGVCAHSGSAVVGYEIHAGESTGAALNKPLFILEGNQPEGAQSEDGAIKGTYLHGVFDNQAFLQGILNWAGSPDVKAFDYQAHKLKQLDRLADEVEAVWPAEQLLALLNL</sequence>
<evidence type="ECO:0000259" key="9">
    <source>
        <dbReference type="Pfam" id="PF07685"/>
    </source>
</evidence>
<keyword evidence="10" id="KW-0436">Ligase</keyword>
<dbReference type="Pfam" id="PF07685">
    <property type="entry name" value="GATase_3"/>
    <property type="match status" value="1"/>
</dbReference>
<evidence type="ECO:0000313" key="10">
    <source>
        <dbReference type="EMBL" id="BCD99609.1"/>
    </source>
</evidence>
<dbReference type="Gene3D" id="3.40.50.300">
    <property type="entry name" value="P-loop containing nucleotide triphosphate hydrolases"/>
    <property type="match status" value="1"/>
</dbReference>
<organism evidence="10 11">
    <name type="scientific">Marinagarivorans cellulosilyticus</name>
    <dbReference type="NCBI Taxonomy" id="2721545"/>
    <lineage>
        <taxon>Bacteria</taxon>
        <taxon>Pseudomonadati</taxon>
        <taxon>Pseudomonadota</taxon>
        <taxon>Gammaproteobacteria</taxon>
        <taxon>Cellvibrionales</taxon>
        <taxon>Cellvibrionaceae</taxon>
        <taxon>Marinagarivorans</taxon>
    </lineage>
</organism>
<dbReference type="GO" id="GO:0015420">
    <property type="term" value="F:ABC-type vitamin B12 transporter activity"/>
    <property type="evidence" value="ECO:0007669"/>
    <property type="project" value="UniProtKB-UniRule"/>
</dbReference>
<keyword evidence="5 7" id="KW-0315">Glutamine amidotransferase</keyword>
<protein>
    <recommendedName>
        <fullName evidence="3 7">Cobyric acid synthase</fullName>
    </recommendedName>
</protein>
<comment type="pathway">
    <text evidence="1 7">Cofactor biosynthesis; adenosylcobalamin biosynthesis.</text>
</comment>
<dbReference type="CDD" id="cd05389">
    <property type="entry name" value="CobQ_N"/>
    <property type="match status" value="1"/>
</dbReference>
<dbReference type="Gene3D" id="3.40.50.880">
    <property type="match status" value="1"/>
</dbReference>
<dbReference type="CDD" id="cd01750">
    <property type="entry name" value="GATase1_CobQ"/>
    <property type="match status" value="1"/>
</dbReference>
<feature type="domain" description="CobQ/CobB/MinD/ParA nucleotide binding" evidence="8">
    <location>
        <begin position="7"/>
        <end position="233"/>
    </location>
</feature>
<dbReference type="InterPro" id="IPR027417">
    <property type="entry name" value="P-loop_NTPase"/>
</dbReference>
<dbReference type="HAMAP" id="MF_00028">
    <property type="entry name" value="CobQ"/>
    <property type="match status" value="1"/>
</dbReference>
<dbReference type="InterPro" id="IPR004459">
    <property type="entry name" value="CobQ_synth"/>
</dbReference>
<feature type="domain" description="CobB/CobQ-like glutamine amidotransferase" evidence="9">
    <location>
        <begin position="253"/>
        <end position="438"/>
    </location>
</feature>
<keyword evidence="4 7" id="KW-0169">Cobalamin biosynthesis</keyword>
<feature type="active site" evidence="7">
    <location>
        <position position="431"/>
    </location>
</feature>
<evidence type="ECO:0000256" key="7">
    <source>
        <dbReference type="HAMAP-Rule" id="MF_00028"/>
    </source>
</evidence>
<dbReference type="InterPro" id="IPR047045">
    <property type="entry name" value="CobQ_N"/>
</dbReference>
<gene>
    <name evidence="7" type="primary">cobQ</name>
    <name evidence="10" type="ORF">MARGE09_P3811</name>
</gene>
<dbReference type="SUPFAM" id="SSF52317">
    <property type="entry name" value="Class I glutamine amidotransferase-like"/>
    <property type="match status" value="1"/>
</dbReference>
<evidence type="ECO:0000256" key="4">
    <source>
        <dbReference type="ARBA" id="ARBA00022573"/>
    </source>
</evidence>
<comment type="similarity">
    <text evidence="2 7">Belongs to the CobB/CobQ family. CobQ subfamily.</text>
</comment>
<evidence type="ECO:0000256" key="5">
    <source>
        <dbReference type="ARBA" id="ARBA00022962"/>
    </source>
</evidence>
<name>A0AAN1WL63_9GAMM</name>
<dbReference type="GO" id="GO:0009236">
    <property type="term" value="P:cobalamin biosynthetic process"/>
    <property type="evidence" value="ECO:0007669"/>
    <property type="project" value="UniProtKB-UniRule"/>
</dbReference>
<feature type="active site" description="Nucleophile" evidence="7">
    <location>
        <position position="332"/>
    </location>
</feature>